<comment type="similarity">
    <text evidence="1 8 9">Belongs to the GreA/GreB family.</text>
</comment>
<dbReference type="EMBL" id="MHKE01000018">
    <property type="protein sequence ID" value="OGY82664.1"/>
    <property type="molecule type" value="Genomic_DNA"/>
</dbReference>
<feature type="domain" description="Transcription elongation factor GreA/GreB C-terminal" evidence="10">
    <location>
        <begin position="79"/>
        <end position="149"/>
    </location>
</feature>
<evidence type="ECO:0000256" key="4">
    <source>
        <dbReference type="ARBA" id="ARBA00023125"/>
    </source>
</evidence>
<dbReference type="InterPro" id="IPR022691">
    <property type="entry name" value="Tscrpt_elong_fac_GreA/B_N"/>
</dbReference>
<dbReference type="SUPFAM" id="SSF46557">
    <property type="entry name" value="GreA transcript cleavage protein, N-terminal domain"/>
    <property type="match status" value="1"/>
</dbReference>
<evidence type="ECO:0000259" key="11">
    <source>
        <dbReference type="Pfam" id="PF03449"/>
    </source>
</evidence>
<comment type="function">
    <text evidence="6 8 9">Necessary for efficient RNA polymerase transcription elongation past template-encoded arresting sites. The arresting sites in DNA have the property of trapping a certain fraction of elongating RNA polymerases that pass through, resulting in locked ternary complexes. Cleavage of the nascent transcript by cleavage factors such as GreA or GreB allows the resumption of elongation from the new 3'terminus. GreA releases sequences of 2 to 3 nucleotides.</text>
</comment>
<comment type="caution">
    <text evidence="12">The sequence shown here is derived from an EMBL/GenBank/DDBJ whole genome shotgun (WGS) entry which is preliminary data.</text>
</comment>
<keyword evidence="12" id="KW-0251">Elongation factor</keyword>
<dbReference type="InterPro" id="IPR006359">
    <property type="entry name" value="Tscrpt_elong_fac_GreA"/>
</dbReference>
<dbReference type="InterPro" id="IPR028624">
    <property type="entry name" value="Tscrpt_elong_fac_GreA/B"/>
</dbReference>
<evidence type="ECO:0000313" key="13">
    <source>
        <dbReference type="Proteomes" id="UP000179164"/>
    </source>
</evidence>
<evidence type="ECO:0000256" key="5">
    <source>
        <dbReference type="ARBA" id="ARBA00023163"/>
    </source>
</evidence>
<evidence type="ECO:0000256" key="3">
    <source>
        <dbReference type="ARBA" id="ARBA00023015"/>
    </source>
</evidence>
<evidence type="ECO:0000256" key="7">
    <source>
        <dbReference type="ARBA" id="ARBA00030776"/>
    </source>
</evidence>
<feature type="coiled-coil region" evidence="8">
    <location>
        <begin position="10"/>
        <end position="37"/>
    </location>
</feature>
<dbReference type="FunFam" id="1.10.287.180:FF:000001">
    <property type="entry name" value="Transcription elongation factor GreA"/>
    <property type="match status" value="1"/>
</dbReference>
<dbReference type="GO" id="GO:0070063">
    <property type="term" value="F:RNA polymerase binding"/>
    <property type="evidence" value="ECO:0007669"/>
    <property type="project" value="InterPro"/>
</dbReference>
<dbReference type="PIRSF" id="PIRSF006092">
    <property type="entry name" value="GreA_GreB"/>
    <property type="match status" value="1"/>
</dbReference>
<evidence type="ECO:0000256" key="9">
    <source>
        <dbReference type="RuleBase" id="RU000556"/>
    </source>
</evidence>
<dbReference type="GO" id="GO:0032784">
    <property type="term" value="P:regulation of DNA-templated transcription elongation"/>
    <property type="evidence" value="ECO:0007669"/>
    <property type="project" value="UniProtKB-UniRule"/>
</dbReference>
<feature type="domain" description="Transcription elongation factor GreA/GreB N-terminal" evidence="11">
    <location>
        <begin position="3"/>
        <end position="72"/>
    </location>
</feature>
<dbReference type="GO" id="GO:0003746">
    <property type="term" value="F:translation elongation factor activity"/>
    <property type="evidence" value="ECO:0007669"/>
    <property type="project" value="UniProtKB-KW"/>
</dbReference>
<keyword evidence="5 8" id="KW-0804">Transcription</keyword>
<dbReference type="InterPro" id="IPR036805">
    <property type="entry name" value="Tscrpt_elong_fac_GreA/B_N_sf"/>
</dbReference>
<evidence type="ECO:0000256" key="8">
    <source>
        <dbReference type="HAMAP-Rule" id="MF_00105"/>
    </source>
</evidence>
<evidence type="ECO:0000313" key="12">
    <source>
        <dbReference type="EMBL" id="OGY82664.1"/>
    </source>
</evidence>
<dbReference type="Gene3D" id="1.10.287.180">
    <property type="entry name" value="Transcription elongation factor, GreA/GreB, N-terminal domain"/>
    <property type="match status" value="1"/>
</dbReference>
<organism evidence="12 13">
    <name type="scientific">Candidatus Kerfeldbacteria bacterium RIFCSPLOWO2_01_FULL_48_11</name>
    <dbReference type="NCBI Taxonomy" id="1798543"/>
    <lineage>
        <taxon>Bacteria</taxon>
        <taxon>Candidatus Kerfeldiibacteriota</taxon>
    </lineage>
</organism>
<dbReference type="GO" id="GO:0006354">
    <property type="term" value="P:DNA-templated transcription elongation"/>
    <property type="evidence" value="ECO:0007669"/>
    <property type="project" value="TreeGrafter"/>
</dbReference>
<dbReference type="SUPFAM" id="SSF54534">
    <property type="entry name" value="FKBP-like"/>
    <property type="match status" value="1"/>
</dbReference>
<dbReference type="FunFam" id="3.10.50.30:FF:000001">
    <property type="entry name" value="Transcription elongation factor GreA"/>
    <property type="match status" value="1"/>
</dbReference>
<dbReference type="NCBIfam" id="TIGR01462">
    <property type="entry name" value="greA"/>
    <property type="match status" value="1"/>
</dbReference>
<gene>
    <name evidence="8" type="primary">greA</name>
    <name evidence="12" type="ORF">A2898_00440</name>
</gene>
<dbReference type="GO" id="GO:0003677">
    <property type="term" value="F:DNA binding"/>
    <property type="evidence" value="ECO:0007669"/>
    <property type="project" value="UniProtKB-UniRule"/>
</dbReference>
<dbReference type="Proteomes" id="UP000179164">
    <property type="component" value="Unassembled WGS sequence"/>
</dbReference>
<dbReference type="AlphaFoldDB" id="A0A1G2B0H3"/>
<dbReference type="HAMAP" id="MF_00105">
    <property type="entry name" value="GreA_GreB"/>
    <property type="match status" value="1"/>
</dbReference>
<dbReference type="InterPro" id="IPR023459">
    <property type="entry name" value="Tscrpt_elong_fac_GreA/B_fam"/>
</dbReference>
<dbReference type="NCBIfam" id="NF001263">
    <property type="entry name" value="PRK00226.1-4"/>
    <property type="match status" value="1"/>
</dbReference>
<dbReference type="PANTHER" id="PTHR30437:SF4">
    <property type="entry name" value="TRANSCRIPTION ELONGATION FACTOR GREA"/>
    <property type="match status" value="1"/>
</dbReference>
<dbReference type="STRING" id="1798543.A2898_00440"/>
<dbReference type="InterPro" id="IPR018151">
    <property type="entry name" value="TF_GreA/GreB_CS"/>
</dbReference>
<dbReference type="InterPro" id="IPR036953">
    <property type="entry name" value="GreA/GreB_C_sf"/>
</dbReference>
<evidence type="ECO:0000256" key="2">
    <source>
        <dbReference type="ARBA" id="ARBA00013729"/>
    </source>
</evidence>
<reference evidence="12 13" key="1">
    <citation type="journal article" date="2016" name="Nat. Commun.">
        <title>Thousands of microbial genomes shed light on interconnected biogeochemical processes in an aquifer system.</title>
        <authorList>
            <person name="Anantharaman K."/>
            <person name="Brown C.T."/>
            <person name="Hug L.A."/>
            <person name="Sharon I."/>
            <person name="Castelle C.J."/>
            <person name="Probst A.J."/>
            <person name="Thomas B.C."/>
            <person name="Singh A."/>
            <person name="Wilkins M.J."/>
            <person name="Karaoz U."/>
            <person name="Brodie E.L."/>
            <person name="Williams K.H."/>
            <person name="Hubbard S.S."/>
            <person name="Banfield J.F."/>
        </authorList>
    </citation>
    <scope>NUCLEOTIDE SEQUENCE [LARGE SCALE GENOMIC DNA]</scope>
</reference>
<evidence type="ECO:0000256" key="1">
    <source>
        <dbReference type="ARBA" id="ARBA00008213"/>
    </source>
</evidence>
<keyword evidence="12" id="KW-0648">Protein biosynthesis</keyword>
<dbReference type="Pfam" id="PF01272">
    <property type="entry name" value="GreA_GreB"/>
    <property type="match status" value="1"/>
</dbReference>
<dbReference type="InterPro" id="IPR001437">
    <property type="entry name" value="Tscrpt_elong_fac_GreA/B_C"/>
</dbReference>
<sequence>MSNYVTENGLLKLREQLKEIKSKMKATSQKIKEAREMGDLSENAEYHEAKNEQSYLMSKESELEQKIKNAQIISKECKTDSIQVGCVVEIEDDGEPMSYQIVGSDEADPTEGRISVDSPIGSALVGHKKGDTVKVKTPAGVSSCKVIGIR</sequence>
<keyword evidence="8" id="KW-0175">Coiled coil</keyword>
<keyword evidence="3 8" id="KW-0805">Transcription regulation</keyword>
<evidence type="ECO:0000256" key="6">
    <source>
        <dbReference type="ARBA" id="ARBA00024916"/>
    </source>
</evidence>
<name>A0A1G2B0H3_9BACT</name>
<dbReference type="Gene3D" id="3.10.50.30">
    <property type="entry name" value="Transcription elongation factor, GreA/GreB, C-terminal domain"/>
    <property type="match status" value="1"/>
</dbReference>
<dbReference type="PROSITE" id="PS00830">
    <property type="entry name" value="GREAB_2"/>
    <property type="match status" value="1"/>
</dbReference>
<proteinExistence type="inferred from homology"/>
<evidence type="ECO:0000259" key="10">
    <source>
        <dbReference type="Pfam" id="PF01272"/>
    </source>
</evidence>
<accession>A0A1G2B0H3</accession>
<keyword evidence="4 8" id="KW-0238">DNA-binding</keyword>
<dbReference type="PANTHER" id="PTHR30437">
    <property type="entry name" value="TRANSCRIPTION ELONGATION FACTOR GREA"/>
    <property type="match status" value="1"/>
</dbReference>
<protein>
    <recommendedName>
        <fullName evidence="2 8">Transcription elongation factor GreA</fullName>
    </recommendedName>
    <alternativeName>
        <fullName evidence="7 8">Transcript cleavage factor GreA</fullName>
    </alternativeName>
</protein>
<dbReference type="Pfam" id="PF03449">
    <property type="entry name" value="GreA_GreB_N"/>
    <property type="match status" value="1"/>
</dbReference>